<feature type="transmembrane region" description="Helical" evidence="7">
    <location>
        <begin position="94"/>
        <end position="114"/>
    </location>
</feature>
<feature type="domain" description="Type II secretion system protein GspF" evidence="8">
    <location>
        <begin position="2"/>
        <end position="116"/>
    </location>
</feature>
<feature type="transmembrane region" description="Helical" evidence="7">
    <location>
        <begin position="290"/>
        <end position="311"/>
    </location>
</feature>
<dbReference type="HOGENOM" id="CLU_035032_1_0_9"/>
<dbReference type="Gene3D" id="1.20.81.30">
    <property type="entry name" value="Type II secretion system (T2SS), domain F"/>
    <property type="match status" value="2"/>
</dbReference>
<dbReference type="Pfam" id="PF00482">
    <property type="entry name" value="T2SSF"/>
    <property type="match status" value="2"/>
</dbReference>
<dbReference type="Proteomes" id="UP000030647">
    <property type="component" value="Unassembled WGS sequence"/>
</dbReference>
<dbReference type="STRING" id="1231336.L248_1724"/>
<sequence length="318" mass="35228">MQVGKMLQHGLALPVAIDYITRTRPALRTATRQLSRLLQSGRSLAEGMRSVGFSDPLCDQVAMAQANGRLSSFLMRVGRFQQGQRQRLQKLQRACLYPMFLLAFVGMILLLVRLVIRPQFAALGMTGEAGFSQWLTMGFGLLVVIGCSLGWAGYRSWHAPMNAKRVAAIQRWPIVGGVLRCYIYHTLLYDLSMLLGNGWTMKEIIALQGAFEPGSLVAALLHDMEAKFQEGTSFIAIMDALVYFPDEVASLLAQGSTAAELAGELEILADQYYELMLTRIDKLITRVQPACFLLVGLSVLCIYGELLLPIYGQMQVLN</sequence>
<organism evidence="9 10">
    <name type="scientific">Schleiferilactobacillus shenzhenensis LY-73</name>
    <dbReference type="NCBI Taxonomy" id="1231336"/>
    <lineage>
        <taxon>Bacteria</taxon>
        <taxon>Bacillati</taxon>
        <taxon>Bacillota</taxon>
        <taxon>Bacilli</taxon>
        <taxon>Lactobacillales</taxon>
        <taxon>Lactobacillaceae</taxon>
        <taxon>Schleiferilactobacillus</taxon>
    </lineage>
</organism>
<keyword evidence="4 7" id="KW-0812">Transmembrane</keyword>
<dbReference type="GO" id="GO:0005886">
    <property type="term" value="C:plasma membrane"/>
    <property type="evidence" value="ECO:0007669"/>
    <property type="project" value="UniProtKB-SubCell"/>
</dbReference>
<evidence type="ECO:0000256" key="1">
    <source>
        <dbReference type="ARBA" id="ARBA00004651"/>
    </source>
</evidence>
<evidence type="ECO:0000313" key="10">
    <source>
        <dbReference type="Proteomes" id="UP000030647"/>
    </source>
</evidence>
<keyword evidence="3" id="KW-1003">Cell membrane</keyword>
<dbReference type="InterPro" id="IPR018076">
    <property type="entry name" value="T2SS_GspF_dom"/>
</dbReference>
<comment type="similarity">
    <text evidence="2">Belongs to the GSP F family.</text>
</comment>
<proteinExistence type="inferred from homology"/>
<evidence type="ECO:0000256" key="4">
    <source>
        <dbReference type="ARBA" id="ARBA00022692"/>
    </source>
</evidence>
<dbReference type="PANTHER" id="PTHR30012">
    <property type="entry name" value="GENERAL SECRETION PATHWAY PROTEIN"/>
    <property type="match status" value="1"/>
</dbReference>
<dbReference type="AlphaFoldDB" id="U4TGS0"/>
<accession>U4TGS0</accession>
<evidence type="ECO:0000256" key="3">
    <source>
        <dbReference type="ARBA" id="ARBA00022475"/>
    </source>
</evidence>
<feature type="transmembrane region" description="Helical" evidence="7">
    <location>
        <begin position="134"/>
        <end position="154"/>
    </location>
</feature>
<keyword evidence="5 7" id="KW-1133">Transmembrane helix</keyword>
<evidence type="ECO:0000256" key="7">
    <source>
        <dbReference type="SAM" id="Phobius"/>
    </source>
</evidence>
<name>U4TGS0_9LACO</name>
<dbReference type="EMBL" id="KI271607">
    <property type="protein sequence ID" value="ERL63981.1"/>
    <property type="molecule type" value="Genomic_DNA"/>
</dbReference>
<comment type="subcellular location">
    <subcellularLocation>
        <location evidence="1">Cell membrane</location>
        <topology evidence="1">Multi-pass membrane protein</topology>
    </subcellularLocation>
</comment>
<feature type="domain" description="Type II secretion system protein GspF" evidence="8">
    <location>
        <begin position="189"/>
        <end position="308"/>
    </location>
</feature>
<evidence type="ECO:0000256" key="2">
    <source>
        <dbReference type="ARBA" id="ARBA00005745"/>
    </source>
</evidence>
<reference evidence="10" key="1">
    <citation type="journal article" date="2013" name="Genome Announc.">
        <title>Whole-Genome Sequencing of Lactobacillus shenzhenensis Strain LY-73T.</title>
        <authorList>
            <person name="Lin Z."/>
            <person name="Liu Z."/>
            <person name="Yang R."/>
            <person name="Zou Y."/>
            <person name="Wan D."/>
            <person name="Chen J."/>
            <person name="Guo M."/>
            <person name="Zhao J."/>
            <person name="Fang C."/>
            <person name="Yang R."/>
            <person name="Liu F."/>
        </authorList>
    </citation>
    <scope>NUCLEOTIDE SEQUENCE [LARGE SCALE GENOMIC DNA]</scope>
    <source>
        <strain evidence="10">LY-73</strain>
    </source>
</reference>
<evidence type="ECO:0000256" key="5">
    <source>
        <dbReference type="ARBA" id="ARBA00022989"/>
    </source>
</evidence>
<protein>
    <recommendedName>
        <fullName evidence="8">Type II secretion system protein GspF domain-containing protein</fullName>
    </recommendedName>
</protein>
<dbReference type="InterPro" id="IPR003004">
    <property type="entry name" value="GspF/PilC"/>
</dbReference>
<evidence type="ECO:0000313" key="9">
    <source>
        <dbReference type="EMBL" id="ERL63981.1"/>
    </source>
</evidence>
<keyword evidence="10" id="KW-1185">Reference proteome</keyword>
<dbReference type="PANTHER" id="PTHR30012:SF0">
    <property type="entry name" value="TYPE II SECRETION SYSTEM PROTEIN F-RELATED"/>
    <property type="match status" value="1"/>
</dbReference>
<gene>
    <name evidence="9" type="ORF">L248_1724</name>
</gene>
<evidence type="ECO:0000256" key="6">
    <source>
        <dbReference type="ARBA" id="ARBA00023136"/>
    </source>
</evidence>
<dbReference type="RefSeq" id="WP_022530730.1">
    <property type="nucleotide sequence ID" value="NZ_KI271607.1"/>
</dbReference>
<keyword evidence="6 7" id="KW-0472">Membrane</keyword>
<dbReference type="InterPro" id="IPR042094">
    <property type="entry name" value="T2SS_GspF_sf"/>
</dbReference>
<evidence type="ECO:0000259" key="8">
    <source>
        <dbReference type="Pfam" id="PF00482"/>
    </source>
</evidence>
<dbReference type="eggNOG" id="COG1459">
    <property type="taxonomic scope" value="Bacteria"/>
</dbReference>